<dbReference type="KEGG" id="uli:ETAA1_24410"/>
<organism evidence="3 4">
    <name type="scientific">Urbifossiella limnaea</name>
    <dbReference type="NCBI Taxonomy" id="2528023"/>
    <lineage>
        <taxon>Bacteria</taxon>
        <taxon>Pseudomonadati</taxon>
        <taxon>Planctomycetota</taxon>
        <taxon>Planctomycetia</taxon>
        <taxon>Gemmatales</taxon>
        <taxon>Gemmataceae</taxon>
        <taxon>Urbifossiella</taxon>
    </lineage>
</organism>
<reference evidence="3 4" key="1">
    <citation type="submission" date="2019-02" db="EMBL/GenBank/DDBJ databases">
        <title>Deep-cultivation of Planctomycetes and their phenomic and genomic characterization uncovers novel biology.</title>
        <authorList>
            <person name="Wiegand S."/>
            <person name="Jogler M."/>
            <person name="Boedeker C."/>
            <person name="Pinto D."/>
            <person name="Vollmers J."/>
            <person name="Rivas-Marin E."/>
            <person name="Kohn T."/>
            <person name="Peeters S.H."/>
            <person name="Heuer A."/>
            <person name="Rast P."/>
            <person name="Oberbeckmann S."/>
            <person name="Bunk B."/>
            <person name="Jeske O."/>
            <person name="Meyerdierks A."/>
            <person name="Storesund J.E."/>
            <person name="Kallscheuer N."/>
            <person name="Luecker S."/>
            <person name="Lage O.M."/>
            <person name="Pohl T."/>
            <person name="Merkel B.J."/>
            <person name="Hornburger P."/>
            <person name="Mueller R.-W."/>
            <person name="Bruemmer F."/>
            <person name="Labrenz M."/>
            <person name="Spormann A.M."/>
            <person name="Op den Camp H."/>
            <person name="Overmann J."/>
            <person name="Amann R."/>
            <person name="Jetten M.S.M."/>
            <person name="Mascher T."/>
            <person name="Medema M.H."/>
            <person name="Devos D.P."/>
            <person name="Kaster A.-K."/>
            <person name="Ovreas L."/>
            <person name="Rohde M."/>
            <person name="Galperin M.Y."/>
            <person name="Jogler C."/>
        </authorList>
    </citation>
    <scope>NUCLEOTIDE SEQUENCE [LARGE SCALE GENOMIC DNA]</scope>
    <source>
        <strain evidence="3 4">ETA_A1</strain>
    </source>
</reference>
<dbReference type="RefSeq" id="WP_145238120.1">
    <property type="nucleotide sequence ID" value="NZ_CP036273.1"/>
</dbReference>
<dbReference type="EMBL" id="CP036273">
    <property type="protein sequence ID" value="QDU20489.1"/>
    <property type="molecule type" value="Genomic_DNA"/>
</dbReference>
<proteinExistence type="predicted"/>
<dbReference type="InterPro" id="IPR041916">
    <property type="entry name" value="Anti_sigma_zinc_sf"/>
</dbReference>
<feature type="compositionally biased region" description="Pro residues" evidence="1">
    <location>
        <begin position="557"/>
        <end position="567"/>
    </location>
</feature>
<protein>
    <recommendedName>
        <fullName evidence="5">Zinc-finger domain-containing protein</fullName>
    </recommendedName>
</protein>
<dbReference type="OrthoDB" id="265856at2"/>
<name>A0A517XSK5_9BACT</name>
<evidence type="ECO:0000313" key="3">
    <source>
        <dbReference type="EMBL" id="QDU20489.1"/>
    </source>
</evidence>
<feature type="transmembrane region" description="Helical" evidence="2">
    <location>
        <begin position="121"/>
        <end position="140"/>
    </location>
</feature>
<feature type="region of interest" description="Disordered" evidence="1">
    <location>
        <begin position="537"/>
        <end position="567"/>
    </location>
</feature>
<sequence>MADGLTEPPDDAPDHTEVELVAYLDGELDAAAARRVEARIAADPKLRARAEALKRSYDLLDFLPKPEPSAAFTSRTLDRLPAVKSSPAAPPVQPTEPVPVAHPSGTGTPILTPVPPPRTGTWALVLVLLIGVSLGVGYLGTAAARTYLFPPPAPLDVTADTLPLADYRVVERLALYAPADDLEFVERLAAHDRFGDDVGLQSAAPVEPDKPDGKELDALVRAFRELPPDRQDKLRQLDHQLHDLPDARRDTLLRVLEVYAAWLQRLPDADRKKILAAPSPGDRLEAIDDTRSTQWVAGLPAAQRQKLKTMPPVERGETIVKWKAEEDTNRDRWNTARFHHEFVRSGRQPWPFTDETLKKQVLDFAQSAYHPGDPKKNRLLPADRTRFTEALERGEKGGEWAWLGKTVYDISRNPRYETYPEAGPNGKMTTDFADLPPLLRDVMTKRIVNKAGAEVVGRWPDFALEVNRGMSKSKFAGKEFHLGPARPGEFRPEVEQFLPALQKMVTPAEWAGLAEKAGRWPEYPAELLRLARAHDLSVPGAMPPGPPSQWEKTYSLPPRPVPRPGSE</sequence>
<dbReference type="AlphaFoldDB" id="A0A517XSK5"/>
<evidence type="ECO:0000256" key="1">
    <source>
        <dbReference type="SAM" id="MobiDB-lite"/>
    </source>
</evidence>
<evidence type="ECO:0000313" key="4">
    <source>
        <dbReference type="Proteomes" id="UP000319576"/>
    </source>
</evidence>
<keyword evidence="2" id="KW-0812">Transmembrane</keyword>
<keyword evidence="2" id="KW-0472">Membrane</keyword>
<keyword evidence="2" id="KW-1133">Transmembrane helix</keyword>
<dbReference type="Proteomes" id="UP000319576">
    <property type="component" value="Chromosome"/>
</dbReference>
<gene>
    <name evidence="3" type="ORF">ETAA1_24410</name>
</gene>
<dbReference type="Gene3D" id="1.10.10.1320">
    <property type="entry name" value="Anti-sigma factor, zinc-finger domain"/>
    <property type="match status" value="1"/>
</dbReference>
<keyword evidence="4" id="KW-1185">Reference proteome</keyword>
<evidence type="ECO:0000256" key="2">
    <source>
        <dbReference type="SAM" id="Phobius"/>
    </source>
</evidence>
<evidence type="ECO:0008006" key="5">
    <source>
        <dbReference type="Google" id="ProtNLM"/>
    </source>
</evidence>
<accession>A0A517XSK5</accession>